<reference evidence="7" key="1">
    <citation type="submission" date="2025-08" db="UniProtKB">
        <authorList>
            <consortium name="Ensembl"/>
        </authorList>
    </citation>
    <scope>IDENTIFICATION</scope>
</reference>
<dbReference type="InterPro" id="IPR027417">
    <property type="entry name" value="P-loop_NTPase"/>
</dbReference>
<dbReference type="InterPro" id="IPR014001">
    <property type="entry name" value="Helicase_ATP-bd"/>
</dbReference>
<keyword evidence="4" id="KW-0694">RNA-binding</keyword>
<name>A0A2K5QWW9_CEBIM</name>
<evidence type="ECO:0000256" key="4">
    <source>
        <dbReference type="RuleBase" id="RU365068"/>
    </source>
</evidence>
<dbReference type="SUPFAM" id="SSF52540">
    <property type="entry name" value="P-loop containing nucleoside triphosphate hydrolases"/>
    <property type="match status" value="2"/>
</dbReference>
<dbReference type="Gene3D" id="3.40.50.300">
    <property type="entry name" value="P-loop containing nucleotide triphosphate hydrolases"/>
    <property type="match status" value="2"/>
</dbReference>
<dbReference type="OMA" id="RIMEANF"/>
<dbReference type="EC" id="3.6.4.13" evidence="4"/>
<keyword evidence="3 4" id="KW-0067">ATP-binding</keyword>
<dbReference type="GeneTree" id="ENSGT00680000100037"/>
<proteinExistence type="inferred from homology"/>
<evidence type="ECO:0000256" key="3">
    <source>
        <dbReference type="ARBA" id="ARBA00022840"/>
    </source>
</evidence>
<dbReference type="Ensembl" id="ENSCCAT00000037877.1">
    <property type="protein sequence ID" value="ENSCCAP00000020389.1"/>
    <property type="gene ID" value="ENSCCAG00000028017.1"/>
</dbReference>
<evidence type="ECO:0000256" key="2">
    <source>
        <dbReference type="ARBA" id="ARBA00022801"/>
    </source>
</evidence>
<dbReference type="PANTHER" id="PTHR24031">
    <property type="entry name" value="RNA HELICASE"/>
    <property type="match status" value="1"/>
</dbReference>
<dbReference type="AlphaFoldDB" id="A0A2K5QWW9"/>
<comment type="domain">
    <text evidence="4">The Q motif is unique to and characteristic of the DEAD box family of RNA helicases and controls ATP binding and hydrolysis.</text>
</comment>
<evidence type="ECO:0000259" key="6">
    <source>
        <dbReference type="PROSITE" id="PS51192"/>
    </source>
</evidence>
<evidence type="ECO:0000313" key="7">
    <source>
        <dbReference type="Ensembl" id="ENSCCAP00000020389.1"/>
    </source>
</evidence>
<dbReference type="STRING" id="9516.ENSCCAP00000020389"/>
<keyword evidence="4" id="KW-0347">Helicase</keyword>
<dbReference type="PROSITE" id="PS51192">
    <property type="entry name" value="HELICASE_ATP_BIND_1"/>
    <property type="match status" value="1"/>
</dbReference>
<comment type="similarity">
    <text evidence="4">Belongs to the DEAD box helicase family.</text>
</comment>
<keyword evidence="8" id="KW-1185">Reference proteome</keyword>
<comment type="function">
    <text evidence="4">RNA helicase.</text>
</comment>
<dbReference type="SMART" id="SM00487">
    <property type="entry name" value="DEXDc"/>
    <property type="match status" value="1"/>
</dbReference>
<dbReference type="Pfam" id="PF00270">
    <property type="entry name" value="DEAD"/>
    <property type="match status" value="1"/>
</dbReference>
<reference evidence="7" key="2">
    <citation type="submission" date="2025-09" db="UniProtKB">
        <authorList>
            <consortium name="Ensembl"/>
        </authorList>
    </citation>
    <scope>IDENTIFICATION</scope>
</reference>
<organism evidence="7 8">
    <name type="scientific">Cebus imitator</name>
    <name type="common">Panamanian white-faced capuchin</name>
    <name type="synonym">Cebus capucinus imitator</name>
    <dbReference type="NCBI Taxonomy" id="2715852"/>
    <lineage>
        <taxon>Eukaryota</taxon>
        <taxon>Metazoa</taxon>
        <taxon>Chordata</taxon>
        <taxon>Craniata</taxon>
        <taxon>Vertebrata</taxon>
        <taxon>Euteleostomi</taxon>
        <taxon>Mammalia</taxon>
        <taxon>Eutheria</taxon>
        <taxon>Euarchontoglires</taxon>
        <taxon>Primates</taxon>
        <taxon>Haplorrhini</taxon>
        <taxon>Platyrrhini</taxon>
        <taxon>Cebidae</taxon>
        <taxon>Cebinae</taxon>
        <taxon>Cebus</taxon>
    </lineage>
</organism>
<dbReference type="GO" id="GO:0003724">
    <property type="term" value="F:RNA helicase activity"/>
    <property type="evidence" value="ECO:0007669"/>
    <property type="project" value="UniProtKB-EC"/>
</dbReference>
<dbReference type="GO" id="GO:0016787">
    <property type="term" value="F:hydrolase activity"/>
    <property type="evidence" value="ECO:0007669"/>
    <property type="project" value="UniProtKB-KW"/>
</dbReference>
<accession>A0A2K5QWW9</accession>
<feature type="domain" description="Helicase ATP-binding" evidence="6">
    <location>
        <begin position="158"/>
        <end position="304"/>
    </location>
</feature>
<dbReference type="GO" id="GO:0005524">
    <property type="term" value="F:ATP binding"/>
    <property type="evidence" value="ECO:0007669"/>
    <property type="project" value="UniProtKB-UniRule"/>
</dbReference>
<dbReference type="Proteomes" id="UP000233040">
    <property type="component" value="Unassembled WGS sequence"/>
</dbReference>
<evidence type="ECO:0000256" key="1">
    <source>
        <dbReference type="ARBA" id="ARBA00022741"/>
    </source>
</evidence>
<keyword evidence="1 4" id="KW-0547">Nucleotide-binding</keyword>
<feature type="region of interest" description="Disordered" evidence="5">
    <location>
        <begin position="33"/>
        <end position="113"/>
    </location>
</feature>
<feature type="compositionally biased region" description="Acidic residues" evidence="5">
    <location>
        <begin position="99"/>
        <end position="108"/>
    </location>
</feature>
<keyword evidence="2 4" id="KW-0378">Hydrolase</keyword>
<protein>
    <recommendedName>
        <fullName evidence="4">ATP-dependent RNA helicase</fullName>
        <ecNumber evidence="4">3.6.4.13</ecNumber>
    </recommendedName>
</protein>
<evidence type="ECO:0000256" key="5">
    <source>
        <dbReference type="SAM" id="MobiDB-lite"/>
    </source>
</evidence>
<sequence>MFYLLMKLLHKKIEKQNLKLRLKKSKHSMNVGLSKAQNKDVSQAAVENTKVKKSPQKSTILTNGEVAMRSPNSESKKKKKKKRKMMNDAGAETPKEVENNSEEPDNDGSEVPSLSLRLTGAFQDTSFASLCNLVNENTLEAIKEIGFTNMTEIQHKSIRPLLEVRHLLAATKTGSGKTLAFHIPAAELIAKLKFIELARQTFGVLTHHVHTYALIIGGSNRSAEAQKFANGINIIVNTPGFMYKTPQCLAINEADHILDVGFEEELKQIIKLLPTCGQTTLFSATQTQNVEDLVRISLKKELLYIAVDDDKANATVEGLEQGYVRFLLLFTFLKKNQKKLMVFFSSCMSVKYHYELLNYTDLPILAIHGKRKQNKPTFCNADLGTLLYTDVAYDPPDDSKECIHHVGRTARGLNGRGHALLVLRPEELGFLCYLKQSKVPLSELNFSWSKISDIQSKLEKLIKKNYFRFHQDTYGFNSRKWIFTVSNLHLPQVALSFGFKVPHFADLNINSNEGKQKKRGGSGRFIEKSKIFKYIRKKSSHSRQFSH</sequence>
<evidence type="ECO:0000313" key="8">
    <source>
        <dbReference type="Proteomes" id="UP000233040"/>
    </source>
</evidence>
<comment type="catalytic activity">
    <reaction evidence="4">
        <text>ATP + H2O = ADP + phosphate + H(+)</text>
        <dbReference type="Rhea" id="RHEA:13065"/>
        <dbReference type="ChEBI" id="CHEBI:15377"/>
        <dbReference type="ChEBI" id="CHEBI:15378"/>
        <dbReference type="ChEBI" id="CHEBI:30616"/>
        <dbReference type="ChEBI" id="CHEBI:43474"/>
        <dbReference type="ChEBI" id="CHEBI:456216"/>
        <dbReference type="EC" id="3.6.4.13"/>
    </reaction>
</comment>
<dbReference type="InterPro" id="IPR011545">
    <property type="entry name" value="DEAD/DEAH_box_helicase_dom"/>
</dbReference>
<dbReference type="GO" id="GO:0003723">
    <property type="term" value="F:RNA binding"/>
    <property type="evidence" value="ECO:0007669"/>
    <property type="project" value="UniProtKB-UniRule"/>
</dbReference>